<sequence>MQIFVKKLSGATSTLEVELCVIVENVKDKFQDKEGIPPDL</sequence>
<feature type="non-terminal residue" evidence="2">
    <location>
        <position position="40"/>
    </location>
</feature>
<dbReference type="PROSITE" id="PS50053">
    <property type="entry name" value="UBIQUITIN_2"/>
    <property type="match status" value="1"/>
</dbReference>
<gene>
    <name evidence="2" type="ORF">EUU22_20085</name>
</gene>
<dbReference type="InterPro" id="IPR029071">
    <property type="entry name" value="Ubiquitin-like_domsf"/>
</dbReference>
<comment type="caution">
    <text evidence="2">The sequence shown here is derived from an EMBL/GenBank/DDBJ whole genome shotgun (WGS) entry which is preliminary data.</text>
</comment>
<protein>
    <submittedName>
        <fullName evidence="2">Ubiquitin</fullName>
    </submittedName>
</protein>
<organism evidence="2 3">
    <name type="scientific">Ciceribacter ferrooxidans</name>
    <dbReference type="NCBI Taxonomy" id="2509717"/>
    <lineage>
        <taxon>Bacteria</taxon>
        <taxon>Pseudomonadati</taxon>
        <taxon>Pseudomonadota</taxon>
        <taxon>Alphaproteobacteria</taxon>
        <taxon>Hyphomicrobiales</taxon>
        <taxon>Rhizobiaceae</taxon>
        <taxon>Ciceribacter</taxon>
    </lineage>
</organism>
<dbReference type="EMBL" id="SDVB01000292">
    <property type="protein sequence ID" value="RYC05527.1"/>
    <property type="molecule type" value="Genomic_DNA"/>
</dbReference>
<dbReference type="Gene3D" id="3.10.20.90">
    <property type="entry name" value="Phosphatidylinositol 3-kinase Catalytic Subunit, Chain A, domain 1"/>
    <property type="match status" value="1"/>
</dbReference>
<feature type="domain" description="Ubiquitin-like" evidence="1">
    <location>
        <begin position="1"/>
        <end position="40"/>
    </location>
</feature>
<evidence type="ECO:0000259" key="1">
    <source>
        <dbReference type="PROSITE" id="PS50053"/>
    </source>
</evidence>
<dbReference type="Proteomes" id="UP000291088">
    <property type="component" value="Unassembled WGS sequence"/>
</dbReference>
<dbReference type="InterPro" id="IPR000626">
    <property type="entry name" value="Ubiquitin-like_dom"/>
</dbReference>
<dbReference type="InterPro" id="IPR050158">
    <property type="entry name" value="Ubiquitin_ubiquitin-like"/>
</dbReference>
<keyword evidence="3" id="KW-1185">Reference proteome</keyword>
<evidence type="ECO:0000313" key="2">
    <source>
        <dbReference type="EMBL" id="RYC05527.1"/>
    </source>
</evidence>
<dbReference type="PANTHER" id="PTHR10666">
    <property type="entry name" value="UBIQUITIN"/>
    <property type="match status" value="1"/>
</dbReference>
<proteinExistence type="predicted"/>
<dbReference type="AlphaFoldDB" id="A0A4V1RNE0"/>
<dbReference type="PRINTS" id="PR00348">
    <property type="entry name" value="UBIQUITIN"/>
</dbReference>
<name>A0A4V1RNE0_9HYPH</name>
<evidence type="ECO:0000313" key="3">
    <source>
        <dbReference type="Proteomes" id="UP000291088"/>
    </source>
</evidence>
<accession>A0A4V1RNE0</accession>
<reference evidence="2 3" key="1">
    <citation type="submission" date="2019-01" db="EMBL/GenBank/DDBJ databases">
        <authorList>
            <person name="Deng T."/>
        </authorList>
    </citation>
    <scope>NUCLEOTIDE SEQUENCE [LARGE SCALE GENOMIC DNA]</scope>
    <source>
        <strain evidence="2 3">F8825</strain>
    </source>
</reference>
<dbReference type="SUPFAM" id="SSF54236">
    <property type="entry name" value="Ubiquitin-like"/>
    <property type="match status" value="1"/>
</dbReference>
<dbReference type="InterPro" id="IPR019956">
    <property type="entry name" value="Ubiquitin_dom"/>
</dbReference>